<evidence type="ECO:0000313" key="3">
    <source>
        <dbReference type="EMBL" id="ATQ41850.1"/>
    </source>
</evidence>
<dbReference type="EMBL" id="CP024201">
    <property type="protein sequence ID" value="ATQ41850.1"/>
    <property type="molecule type" value="Genomic_DNA"/>
</dbReference>
<evidence type="ECO:0000256" key="1">
    <source>
        <dbReference type="SAM" id="MobiDB-lite"/>
    </source>
</evidence>
<keyword evidence="2" id="KW-0732">Signal</keyword>
<dbReference type="RefSeq" id="WP_099621107.1">
    <property type="nucleotide sequence ID" value="NZ_CP024201.1"/>
</dbReference>
<dbReference type="KEGG" id="cmb:CSW64_05195"/>
<reference evidence="3 4" key="1">
    <citation type="submission" date="2017-10" db="EMBL/GenBank/DDBJ databases">
        <title>Genome sequence of Caulobacter mirabilis FWC38.</title>
        <authorList>
            <person name="Fiebig A."/>
            <person name="Crosson S."/>
        </authorList>
    </citation>
    <scope>NUCLEOTIDE SEQUENCE [LARGE SCALE GENOMIC DNA]</scope>
    <source>
        <strain evidence="3 4">FWC 38</strain>
    </source>
</reference>
<protein>
    <recommendedName>
        <fullName evidence="5">Superoxide dismutase</fullName>
    </recommendedName>
</protein>
<evidence type="ECO:0008006" key="5">
    <source>
        <dbReference type="Google" id="ProtNLM"/>
    </source>
</evidence>
<feature type="compositionally biased region" description="Low complexity" evidence="1">
    <location>
        <begin position="30"/>
        <end position="49"/>
    </location>
</feature>
<name>A0A2D2AV18_9CAUL</name>
<evidence type="ECO:0000256" key="2">
    <source>
        <dbReference type="SAM" id="SignalP"/>
    </source>
</evidence>
<evidence type="ECO:0000313" key="4">
    <source>
        <dbReference type="Proteomes" id="UP000228945"/>
    </source>
</evidence>
<keyword evidence="4" id="KW-1185">Reference proteome</keyword>
<sequence>MTYRTLLLAAVAASFAVAANAQETPAQQPEDANPPAAESAATPSSATAGTEFKVGATVKDREGAALGTIQGVSEGDTGPVVVVQIDGALYGLSPNSLTSAGGETVSTQTKAEIVASAKPKK</sequence>
<gene>
    <name evidence="3" type="ORF">CSW64_05195</name>
</gene>
<proteinExistence type="predicted"/>
<accession>A0A2D2AV18</accession>
<feature type="signal peptide" evidence="2">
    <location>
        <begin position="1"/>
        <end position="21"/>
    </location>
</feature>
<feature type="chain" id="PRO_5013897872" description="Superoxide dismutase" evidence="2">
    <location>
        <begin position="22"/>
        <end position="121"/>
    </location>
</feature>
<dbReference type="Proteomes" id="UP000228945">
    <property type="component" value="Chromosome"/>
</dbReference>
<dbReference type="AlphaFoldDB" id="A0A2D2AV18"/>
<organism evidence="3 4">
    <name type="scientific">Caulobacter mirabilis</name>
    <dbReference type="NCBI Taxonomy" id="69666"/>
    <lineage>
        <taxon>Bacteria</taxon>
        <taxon>Pseudomonadati</taxon>
        <taxon>Pseudomonadota</taxon>
        <taxon>Alphaproteobacteria</taxon>
        <taxon>Caulobacterales</taxon>
        <taxon>Caulobacteraceae</taxon>
        <taxon>Caulobacter</taxon>
    </lineage>
</organism>
<feature type="region of interest" description="Disordered" evidence="1">
    <location>
        <begin position="21"/>
        <end position="49"/>
    </location>
</feature>